<accession>A0A388LM51</accession>
<comment type="caution">
    <text evidence="1">The sequence shown here is derived from an EMBL/GenBank/DDBJ whole genome shotgun (WGS) entry which is preliminary data.</text>
</comment>
<proteinExistence type="predicted"/>
<name>A0A388LM51_CHABU</name>
<dbReference type="Gramene" id="GBG83305">
    <property type="protein sequence ID" value="GBG83305"/>
    <property type="gene ID" value="CBR_g37017"/>
</dbReference>
<sequence>MSSRGSGRGKSAGKLAVDAALREKKGRHVVKKLKNVVQGGSSLARNVDDEEWVASQAETDFEEKEEVSLTWKSSRRGGGALLIDDVGERRGGGGGAVMEDVIDVDAAAASRRGDVVGAVEDDEALVNRVRQRSARDGIEASSKLWVDDIRFWNETEGNAIVKLMQEARLYLVTVARGVQPPALRRRIVLPHTTIPQHKIDDESDFNAAQERALKVQTITLRVIQGWVFKSTSRQWGYHAAYGYALNYAATDITRAIWMGEDWRVCVSPMVFHTKLDMDMKLPQWFIGAYIEDRHENDELAAYQEASIQRLVGAFTSAVSTAERIDGGRLSHERLKSVAEAMRIMLAATMWLMRMNGDDHRAHYDAWVFVQLTAKPTLIASMHRSFDKRRHIVQAATAITDKLAKTPITLAAPPLYIPDSASIGVKFSHDATLSSPMEAKKLDWLGTGPPKDIDDDEGSGGGGDAFMALCSLRRRHRRAG</sequence>
<reference evidence="1 2" key="1">
    <citation type="journal article" date="2018" name="Cell">
        <title>The Chara Genome: Secondary Complexity and Implications for Plant Terrestrialization.</title>
        <authorList>
            <person name="Nishiyama T."/>
            <person name="Sakayama H."/>
            <person name="Vries J.D."/>
            <person name="Buschmann H."/>
            <person name="Saint-Marcoux D."/>
            <person name="Ullrich K.K."/>
            <person name="Haas F.B."/>
            <person name="Vanderstraeten L."/>
            <person name="Becker D."/>
            <person name="Lang D."/>
            <person name="Vosolsobe S."/>
            <person name="Rombauts S."/>
            <person name="Wilhelmsson P.K.I."/>
            <person name="Janitza P."/>
            <person name="Kern R."/>
            <person name="Heyl A."/>
            <person name="Rumpler F."/>
            <person name="Villalobos L.I.A.C."/>
            <person name="Clay J.M."/>
            <person name="Skokan R."/>
            <person name="Toyoda A."/>
            <person name="Suzuki Y."/>
            <person name="Kagoshima H."/>
            <person name="Schijlen E."/>
            <person name="Tajeshwar N."/>
            <person name="Catarino B."/>
            <person name="Hetherington A.J."/>
            <person name="Saltykova A."/>
            <person name="Bonnot C."/>
            <person name="Breuninger H."/>
            <person name="Symeonidi A."/>
            <person name="Radhakrishnan G.V."/>
            <person name="Van Nieuwerburgh F."/>
            <person name="Deforce D."/>
            <person name="Chang C."/>
            <person name="Karol K.G."/>
            <person name="Hedrich R."/>
            <person name="Ulvskov P."/>
            <person name="Glockner G."/>
            <person name="Delwiche C.F."/>
            <person name="Petrasek J."/>
            <person name="Van de Peer Y."/>
            <person name="Friml J."/>
            <person name="Beilby M."/>
            <person name="Dolan L."/>
            <person name="Kohara Y."/>
            <person name="Sugano S."/>
            <person name="Fujiyama A."/>
            <person name="Delaux P.-M."/>
            <person name="Quint M."/>
            <person name="TheiBen G."/>
            <person name="Hagemann M."/>
            <person name="Harholt J."/>
            <person name="Dunand C."/>
            <person name="Zachgo S."/>
            <person name="Langdale J."/>
            <person name="Maumus F."/>
            <person name="Straeten D.V.D."/>
            <person name="Gould S.B."/>
            <person name="Rensing S.A."/>
        </authorList>
    </citation>
    <scope>NUCLEOTIDE SEQUENCE [LARGE SCALE GENOMIC DNA]</scope>
    <source>
        <strain evidence="1 2">S276</strain>
    </source>
</reference>
<evidence type="ECO:0000313" key="1">
    <source>
        <dbReference type="EMBL" id="GBG83305.1"/>
    </source>
</evidence>
<dbReference type="Proteomes" id="UP000265515">
    <property type="component" value="Unassembled WGS sequence"/>
</dbReference>
<gene>
    <name evidence="1" type="ORF">CBR_g37017</name>
</gene>
<keyword evidence="2" id="KW-1185">Reference proteome</keyword>
<organism evidence="1 2">
    <name type="scientific">Chara braunii</name>
    <name type="common">Braun's stonewort</name>
    <dbReference type="NCBI Taxonomy" id="69332"/>
    <lineage>
        <taxon>Eukaryota</taxon>
        <taxon>Viridiplantae</taxon>
        <taxon>Streptophyta</taxon>
        <taxon>Charophyceae</taxon>
        <taxon>Charales</taxon>
        <taxon>Characeae</taxon>
        <taxon>Chara</taxon>
    </lineage>
</organism>
<protein>
    <submittedName>
        <fullName evidence="1">Uncharacterized protein</fullName>
    </submittedName>
</protein>
<dbReference type="AlphaFoldDB" id="A0A388LM51"/>
<evidence type="ECO:0000313" key="2">
    <source>
        <dbReference type="Proteomes" id="UP000265515"/>
    </source>
</evidence>
<dbReference type="EMBL" id="BFEA01000435">
    <property type="protein sequence ID" value="GBG83305.1"/>
    <property type="molecule type" value="Genomic_DNA"/>
</dbReference>